<evidence type="ECO:0000256" key="2">
    <source>
        <dbReference type="ARBA" id="ARBA00004821"/>
    </source>
</evidence>
<evidence type="ECO:0000256" key="1">
    <source>
        <dbReference type="ARBA" id="ARBA00004173"/>
    </source>
</evidence>
<evidence type="ECO:0000256" key="4">
    <source>
        <dbReference type="ARBA" id="ARBA00012334"/>
    </source>
</evidence>
<reference evidence="10" key="1">
    <citation type="submission" date="2023-07" db="EMBL/GenBank/DDBJ databases">
        <title>Chromosome-level genome assembly of Artemia franciscana.</title>
        <authorList>
            <person name="Jo E."/>
        </authorList>
    </citation>
    <scope>NUCLEOTIDE SEQUENCE</scope>
    <source>
        <tissue evidence="10">Whole body</tissue>
    </source>
</reference>
<comment type="pathway">
    <text evidence="2">Protein modification; protein lipoylation via endogenous pathway; protein N(6)-(lipoyl)lysine from octanoyl-[acyl-carrier-protein]: step 1/2.</text>
</comment>
<dbReference type="GO" id="GO:0033819">
    <property type="term" value="F:lipoyl(octanoyl) transferase activity"/>
    <property type="evidence" value="ECO:0007669"/>
    <property type="project" value="UniProtKB-EC"/>
</dbReference>
<dbReference type="SUPFAM" id="SSF55681">
    <property type="entry name" value="Class II aaRS and biotin synthetases"/>
    <property type="match status" value="1"/>
</dbReference>
<comment type="caution">
    <text evidence="10">The sequence shown here is derived from an EMBL/GenBank/DDBJ whole genome shotgun (WGS) entry which is preliminary data.</text>
</comment>
<evidence type="ECO:0000256" key="6">
    <source>
        <dbReference type="ARBA" id="ARBA00023315"/>
    </source>
</evidence>
<dbReference type="InterPro" id="IPR020605">
    <property type="entry name" value="Octanoyltransferase_CS"/>
</dbReference>
<name>A0AA88L555_ARTSF</name>
<comment type="subcellular location">
    <subcellularLocation>
        <location evidence="1">Mitochondrion</location>
    </subcellularLocation>
</comment>
<dbReference type="AlphaFoldDB" id="A0AA88L555"/>
<keyword evidence="5" id="KW-0808">Transferase</keyword>
<dbReference type="PANTHER" id="PTHR10993">
    <property type="entry name" value="OCTANOYLTRANSFERASE"/>
    <property type="match status" value="1"/>
</dbReference>
<dbReference type="InterPro" id="IPR004143">
    <property type="entry name" value="BPL_LPL_catalytic"/>
</dbReference>
<dbReference type="InterPro" id="IPR000544">
    <property type="entry name" value="Octanoyltransferase"/>
</dbReference>
<dbReference type="FunFam" id="3.30.930.10:FF:000035">
    <property type="entry name" value="Putative lipoyltransferase 2, mitochondrial"/>
    <property type="match status" value="1"/>
</dbReference>
<evidence type="ECO:0000256" key="5">
    <source>
        <dbReference type="ARBA" id="ARBA00022679"/>
    </source>
</evidence>
<dbReference type="EMBL" id="JAVRJZ010000011">
    <property type="protein sequence ID" value="KAK2717222.1"/>
    <property type="molecule type" value="Genomic_DNA"/>
</dbReference>
<dbReference type="EC" id="2.3.1.181" evidence="4"/>
<comment type="similarity">
    <text evidence="3">Belongs to the LipB family.</text>
</comment>
<organism evidence="10 11">
    <name type="scientific">Artemia franciscana</name>
    <name type="common">Brine shrimp</name>
    <name type="synonym">Artemia sanfranciscana</name>
    <dbReference type="NCBI Taxonomy" id="6661"/>
    <lineage>
        <taxon>Eukaryota</taxon>
        <taxon>Metazoa</taxon>
        <taxon>Ecdysozoa</taxon>
        <taxon>Arthropoda</taxon>
        <taxon>Crustacea</taxon>
        <taxon>Branchiopoda</taxon>
        <taxon>Anostraca</taxon>
        <taxon>Artemiidae</taxon>
        <taxon>Artemia</taxon>
    </lineage>
</organism>
<evidence type="ECO:0000259" key="9">
    <source>
        <dbReference type="PROSITE" id="PS51733"/>
    </source>
</evidence>
<dbReference type="Pfam" id="PF21948">
    <property type="entry name" value="LplA-B_cat"/>
    <property type="match status" value="1"/>
</dbReference>
<gene>
    <name evidence="10" type="ORF">QYM36_007365</name>
</gene>
<protein>
    <recommendedName>
        <fullName evidence="4">lipoyl(octanoyl) transferase</fullName>
        <ecNumber evidence="4">2.3.1.181</ecNumber>
    </recommendedName>
    <alternativeName>
        <fullName evidence="7">Lipoate-protein ligase B</fullName>
    </alternativeName>
    <alternativeName>
        <fullName evidence="8">Lipoyl/octanoyl transferase</fullName>
    </alternativeName>
</protein>
<proteinExistence type="inferred from homology"/>
<dbReference type="PROSITE" id="PS51733">
    <property type="entry name" value="BPL_LPL_CATALYTIC"/>
    <property type="match status" value="1"/>
</dbReference>
<evidence type="ECO:0000313" key="10">
    <source>
        <dbReference type="EMBL" id="KAK2717222.1"/>
    </source>
</evidence>
<feature type="domain" description="BPL/LPL catalytic" evidence="9">
    <location>
        <begin position="35"/>
        <end position="215"/>
    </location>
</feature>
<keyword evidence="11" id="KW-1185">Reference proteome</keyword>
<dbReference type="GO" id="GO:0005739">
    <property type="term" value="C:mitochondrion"/>
    <property type="evidence" value="ECO:0007669"/>
    <property type="project" value="UniProtKB-SubCell"/>
</dbReference>
<keyword evidence="6" id="KW-0012">Acyltransferase</keyword>
<dbReference type="PROSITE" id="PS01313">
    <property type="entry name" value="LIPB"/>
    <property type="match status" value="1"/>
</dbReference>
<evidence type="ECO:0000256" key="7">
    <source>
        <dbReference type="ARBA" id="ARBA00030797"/>
    </source>
</evidence>
<evidence type="ECO:0000313" key="11">
    <source>
        <dbReference type="Proteomes" id="UP001187531"/>
    </source>
</evidence>
<dbReference type="PANTHER" id="PTHR10993:SF7">
    <property type="entry name" value="LIPOYLTRANSFERASE 2, MITOCHONDRIAL-RELATED"/>
    <property type="match status" value="1"/>
</dbReference>
<dbReference type="GO" id="GO:0009249">
    <property type="term" value="P:protein lipoylation"/>
    <property type="evidence" value="ECO:0007669"/>
    <property type="project" value="InterPro"/>
</dbReference>
<dbReference type="NCBIfam" id="NF010925">
    <property type="entry name" value="PRK14345.1"/>
    <property type="match status" value="1"/>
</dbReference>
<dbReference type="Proteomes" id="UP001187531">
    <property type="component" value="Unassembled WGS sequence"/>
</dbReference>
<evidence type="ECO:0000256" key="8">
    <source>
        <dbReference type="ARBA" id="ARBA00033331"/>
    </source>
</evidence>
<dbReference type="HAMAP" id="MF_00013">
    <property type="entry name" value="LipB"/>
    <property type="match status" value="1"/>
</dbReference>
<dbReference type="InterPro" id="IPR045864">
    <property type="entry name" value="aa-tRNA-synth_II/BPL/LPL"/>
</dbReference>
<dbReference type="Gene3D" id="3.30.930.10">
    <property type="entry name" value="Bira Bifunctional Protein, Domain 2"/>
    <property type="match status" value="1"/>
</dbReference>
<accession>A0AA88L555</accession>
<dbReference type="NCBIfam" id="TIGR00214">
    <property type="entry name" value="lipB"/>
    <property type="match status" value="1"/>
</dbReference>
<sequence>MSSAVLRVLCLGTLPYNKALILQNFYCEQLVAKEPSALNTLLVLQHPPVYTTGIRSKEYSTDDEFRLKSFGADFCRTNRGGLITFHGPGQLVAYPILNLTCYNKNIRQFVSAIEQSIISVCDELGVLASTSPHTGVWVGNNKICAIGLHRRQNVTTHGLALNCNVDLKWFDHIVPCGILDKGVTSISKELGRNFSVEEGTGLFLSQFSKTMNSPLIIVDEQETKKEVSTILKRAFYEKC</sequence>
<dbReference type="CDD" id="cd16444">
    <property type="entry name" value="LipB"/>
    <property type="match status" value="1"/>
</dbReference>
<evidence type="ECO:0000256" key="3">
    <source>
        <dbReference type="ARBA" id="ARBA00007907"/>
    </source>
</evidence>